<keyword evidence="2" id="KW-1185">Reference proteome</keyword>
<organism evidence="1 2">
    <name type="scientific">Apiospora kogelbergensis</name>
    <dbReference type="NCBI Taxonomy" id="1337665"/>
    <lineage>
        <taxon>Eukaryota</taxon>
        <taxon>Fungi</taxon>
        <taxon>Dikarya</taxon>
        <taxon>Ascomycota</taxon>
        <taxon>Pezizomycotina</taxon>
        <taxon>Sordariomycetes</taxon>
        <taxon>Xylariomycetidae</taxon>
        <taxon>Amphisphaeriales</taxon>
        <taxon>Apiosporaceae</taxon>
        <taxon>Apiospora</taxon>
    </lineage>
</organism>
<dbReference type="EMBL" id="JAQQWP010000009">
    <property type="protein sequence ID" value="KAK8101959.1"/>
    <property type="molecule type" value="Genomic_DNA"/>
</dbReference>
<evidence type="ECO:0000313" key="1">
    <source>
        <dbReference type="EMBL" id="KAK8101959.1"/>
    </source>
</evidence>
<accession>A0AAW0QRV3</accession>
<comment type="caution">
    <text evidence="1">The sequence shown here is derived from an EMBL/GenBank/DDBJ whole genome shotgun (WGS) entry which is preliminary data.</text>
</comment>
<name>A0AAW0QRV3_9PEZI</name>
<dbReference type="Proteomes" id="UP001392437">
    <property type="component" value="Unassembled WGS sequence"/>
</dbReference>
<sequence length="253" mass="28110">MADSSSEKPTILLLCLGGDLWTNILDKTETFVAGIDLLLKKARLKRAKTLSAALKFLDENRPDGILIADSGVVAQENREILGRLTAFAKSGGTVVYSFCFATSIRPGVMGQHWDHTWKLPWKAGQYHRTTFELNETATYTVMTLGKNSSSSSVFDAEIQECMWLPQYSQKAVHLSQVYPENRWYMPTSHSRLESLIPAPDLINRITNLSEMPVAFARVGDGYVGYTGDVNQETGTNLVLLRMFNLDGRQALGA</sequence>
<reference evidence="1 2" key="1">
    <citation type="submission" date="2023-01" db="EMBL/GenBank/DDBJ databases">
        <title>Analysis of 21 Apiospora genomes using comparative genomics revels a genus with tremendous synthesis potential of carbohydrate active enzymes and secondary metabolites.</title>
        <authorList>
            <person name="Sorensen T."/>
        </authorList>
    </citation>
    <scope>NUCLEOTIDE SEQUENCE [LARGE SCALE GENOMIC DNA]</scope>
    <source>
        <strain evidence="1 2">CBS 117206</strain>
    </source>
</reference>
<dbReference type="AlphaFoldDB" id="A0AAW0QRV3"/>
<protein>
    <recommendedName>
        <fullName evidence="3">ThuA-like domain-containing protein</fullName>
    </recommendedName>
</protein>
<proteinExistence type="predicted"/>
<gene>
    <name evidence="1" type="ORF">PG999_012333</name>
</gene>
<evidence type="ECO:0008006" key="3">
    <source>
        <dbReference type="Google" id="ProtNLM"/>
    </source>
</evidence>
<evidence type="ECO:0000313" key="2">
    <source>
        <dbReference type="Proteomes" id="UP001392437"/>
    </source>
</evidence>